<sequence>MAFSAALLLFIALDAAPDVVPQTESVDHAEPLARVSQTPTETVSAQEQQLLPDNHPWMQWMADHNGHDTVMQMRIQRRVVIRIPRTTSRRQPLSDIRTGQLSRNWEERKIGKCLTMNSIAGVQIASNDQMLLYLRDRRIIRAQLEKACRARDFYSGFYLEQSNDGRLCVERDVLHARSGNKCELKRIRQLVPKD</sequence>
<evidence type="ECO:0000313" key="1">
    <source>
        <dbReference type="EMBL" id="WOE76382.1"/>
    </source>
</evidence>
<keyword evidence="2" id="KW-1185">Reference proteome</keyword>
<dbReference type="Proteomes" id="UP001302429">
    <property type="component" value="Chromosome"/>
</dbReference>
<gene>
    <name evidence="1" type="ORF">RB602_06620</name>
</gene>
<organism evidence="1 2">
    <name type="scientific">Alterisphingorhabdus coralli</name>
    <dbReference type="NCBI Taxonomy" id="3071408"/>
    <lineage>
        <taxon>Bacteria</taxon>
        <taxon>Pseudomonadati</taxon>
        <taxon>Pseudomonadota</taxon>
        <taxon>Alphaproteobacteria</taxon>
        <taxon>Sphingomonadales</taxon>
        <taxon>Sphingomonadaceae</taxon>
        <taxon>Alterisphingorhabdus (ex Yan et al. 2024)</taxon>
    </lineage>
</organism>
<evidence type="ECO:0000313" key="2">
    <source>
        <dbReference type="Proteomes" id="UP001302429"/>
    </source>
</evidence>
<reference evidence="1 2" key="1">
    <citation type="submission" date="2023-10" db="EMBL/GenBank/DDBJ databases">
        <title>Complete genome sequence of a Sphingomonadaceae bacterium.</title>
        <authorList>
            <person name="Yan C."/>
        </authorList>
    </citation>
    <scope>NUCLEOTIDE SEQUENCE [LARGE SCALE GENOMIC DNA]</scope>
    <source>
        <strain evidence="1 2">SCSIO 66989</strain>
    </source>
</reference>
<dbReference type="KEGG" id="acoa:RB602_06620"/>
<accession>A0AA97I1S5</accession>
<dbReference type="RefSeq" id="WP_317084064.1">
    <property type="nucleotide sequence ID" value="NZ_CP136594.1"/>
</dbReference>
<dbReference type="EMBL" id="CP136594">
    <property type="protein sequence ID" value="WOE76382.1"/>
    <property type="molecule type" value="Genomic_DNA"/>
</dbReference>
<protein>
    <submittedName>
        <fullName evidence="1">Uncharacterized protein</fullName>
    </submittedName>
</protein>
<name>A0AA97I1S5_9SPHN</name>
<proteinExistence type="predicted"/>
<dbReference type="AlphaFoldDB" id="A0AA97I1S5"/>